<dbReference type="PROSITE" id="PS50206">
    <property type="entry name" value="RHODANESE_3"/>
    <property type="match status" value="1"/>
</dbReference>
<dbReference type="GeneID" id="14923528"/>
<evidence type="ECO:0000259" key="5">
    <source>
        <dbReference type="PROSITE" id="PS50206"/>
    </source>
</evidence>
<evidence type="ECO:0000256" key="4">
    <source>
        <dbReference type="SAM" id="MobiDB-lite"/>
    </source>
</evidence>
<dbReference type="CDD" id="cd02440">
    <property type="entry name" value="AdoMet_MTases"/>
    <property type="match status" value="1"/>
</dbReference>
<evidence type="ECO:0000256" key="1">
    <source>
        <dbReference type="ARBA" id="ARBA00022603"/>
    </source>
</evidence>
<dbReference type="Gene3D" id="3.40.250.10">
    <property type="entry name" value="Rhodanese-like domain"/>
    <property type="match status" value="1"/>
</dbReference>
<dbReference type="GO" id="GO:0005739">
    <property type="term" value="C:mitochondrion"/>
    <property type="evidence" value="ECO:0007669"/>
    <property type="project" value="TreeGrafter"/>
</dbReference>
<keyword evidence="7" id="KW-1185">Reference proteome</keyword>
<dbReference type="PANTHER" id="PTHR43464:SF19">
    <property type="entry name" value="UBIQUINONE BIOSYNTHESIS O-METHYLTRANSFERASE, MITOCHONDRIAL"/>
    <property type="match status" value="1"/>
</dbReference>
<keyword evidence="3" id="KW-0949">S-adenosyl-L-methionine</keyword>
<evidence type="ECO:0000256" key="3">
    <source>
        <dbReference type="ARBA" id="ARBA00022691"/>
    </source>
</evidence>
<dbReference type="OrthoDB" id="74240at2759"/>
<gene>
    <name evidence="6" type="ORF">ACA1_307840</name>
</gene>
<dbReference type="GO" id="GO:0010420">
    <property type="term" value="F:polyprenyldihydroxybenzoate methyltransferase activity"/>
    <property type="evidence" value="ECO:0007669"/>
    <property type="project" value="TreeGrafter"/>
</dbReference>
<protein>
    <submittedName>
        <fullName evidence="6">Methyltransferase domain containing protein</fullName>
    </submittedName>
</protein>
<dbReference type="Pfam" id="PF13649">
    <property type="entry name" value="Methyltransf_25"/>
    <property type="match status" value="1"/>
</dbReference>
<feature type="domain" description="Rhodanese" evidence="5">
    <location>
        <begin position="21"/>
        <end position="82"/>
    </location>
</feature>
<dbReference type="InterPro" id="IPR036873">
    <property type="entry name" value="Rhodanese-like_dom_sf"/>
</dbReference>
<keyword evidence="1 6" id="KW-0489">Methyltransferase</keyword>
<accession>L8HBJ4</accession>
<keyword evidence="2 6" id="KW-0808">Transferase</keyword>
<dbReference type="InterPro" id="IPR001763">
    <property type="entry name" value="Rhodanese-like_dom"/>
</dbReference>
<dbReference type="Gene3D" id="3.40.50.150">
    <property type="entry name" value="Vaccinia Virus protein VP39"/>
    <property type="match status" value="1"/>
</dbReference>
<evidence type="ECO:0000313" key="6">
    <source>
        <dbReference type="EMBL" id="ELR22587.1"/>
    </source>
</evidence>
<name>L8HBJ4_ACACF</name>
<organism evidence="6 7">
    <name type="scientific">Acanthamoeba castellanii (strain ATCC 30010 / Neff)</name>
    <dbReference type="NCBI Taxonomy" id="1257118"/>
    <lineage>
        <taxon>Eukaryota</taxon>
        <taxon>Amoebozoa</taxon>
        <taxon>Discosea</taxon>
        <taxon>Longamoebia</taxon>
        <taxon>Centramoebida</taxon>
        <taxon>Acanthamoebidae</taxon>
        <taxon>Acanthamoeba</taxon>
    </lineage>
</organism>
<dbReference type="SUPFAM" id="SSF53335">
    <property type="entry name" value="S-adenosyl-L-methionine-dependent methyltransferases"/>
    <property type="match status" value="1"/>
</dbReference>
<evidence type="ECO:0000313" key="7">
    <source>
        <dbReference type="Proteomes" id="UP000011083"/>
    </source>
</evidence>
<dbReference type="GO" id="GO:0032259">
    <property type="term" value="P:methylation"/>
    <property type="evidence" value="ECO:0007669"/>
    <property type="project" value="UniProtKB-KW"/>
</dbReference>
<dbReference type="OMA" id="WFQLPAK"/>
<dbReference type="PANTHER" id="PTHR43464">
    <property type="entry name" value="METHYLTRANSFERASE"/>
    <property type="match status" value="1"/>
</dbReference>
<evidence type="ECO:0000256" key="2">
    <source>
        <dbReference type="ARBA" id="ARBA00022679"/>
    </source>
</evidence>
<proteinExistence type="predicted"/>
<reference evidence="6 7" key="1">
    <citation type="journal article" date="2013" name="Genome Biol.">
        <title>Genome of Acanthamoeba castellanii highlights extensive lateral gene transfer and early evolution of tyrosine kinase signaling.</title>
        <authorList>
            <person name="Clarke M."/>
            <person name="Lohan A.J."/>
            <person name="Liu B."/>
            <person name="Lagkouvardos I."/>
            <person name="Roy S."/>
            <person name="Zafar N."/>
            <person name="Bertelli C."/>
            <person name="Schilde C."/>
            <person name="Kianianmomeni A."/>
            <person name="Burglin T.R."/>
            <person name="Frech C."/>
            <person name="Turcotte B."/>
            <person name="Kopec K.O."/>
            <person name="Synnott J.M."/>
            <person name="Choo C."/>
            <person name="Paponov I."/>
            <person name="Finkler A."/>
            <person name="Soon Heng Tan C."/>
            <person name="Hutchins A.P."/>
            <person name="Weinmeier T."/>
            <person name="Rattei T."/>
            <person name="Chu J.S."/>
            <person name="Gimenez G."/>
            <person name="Irimia M."/>
            <person name="Rigden D.J."/>
            <person name="Fitzpatrick D.A."/>
            <person name="Lorenzo-Morales J."/>
            <person name="Bateman A."/>
            <person name="Chiu C.H."/>
            <person name="Tang P."/>
            <person name="Hegemann P."/>
            <person name="Fromm H."/>
            <person name="Raoult D."/>
            <person name="Greub G."/>
            <person name="Miranda-Saavedra D."/>
            <person name="Chen N."/>
            <person name="Nash P."/>
            <person name="Ginger M.L."/>
            <person name="Horn M."/>
            <person name="Schaap P."/>
            <person name="Caler L."/>
            <person name="Loftus B."/>
        </authorList>
    </citation>
    <scope>NUCLEOTIDE SEQUENCE [LARGE SCALE GENOMIC DNA]</scope>
    <source>
        <strain evidence="6 7">Neff</strain>
    </source>
</reference>
<dbReference type="Proteomes" id="UP000011083">
    <property type="component" value="Unassembled WGS sequence"/>
</dbReference>
<dbReference type="VEuPathDB" id="AmoebaDB:ACA1_307840"/>
<feature type="compositionally biased region" description="Basic and acidic residues" evidence="4">
    <location>
        <begin position="109"/>
        <end position="128"/>
    </location>
</feature>
<feature type="region of interest" description="Disordered" evidence="4">
    <location>
        <begin position="100"/>
        <end position="131"/>
    </location>
</feature>
<dbReference type="SUPFAM" id="SSF52821">
    <property type="entry name" value="Rhodanese/Cell cycle control phosphatase"/>
    <property type="match status" value="1"/>
</dbReference>
<sequence length="336" mass="36606">MEGSGPTGECAGTSDCMERALLDLRTAEAYESAHLKGSSSLPCSLLLVRMHEIPPRGTEVGLLGEVREEVAEAQKVLVDRGYLVSDEACFVTDELTLPPPPPSSSCGCDHGHADHHQDTNKKRPESHDLLSSPWVETGASSVRLWIPSPLLNRETDRIESLLASTSAAQGERVGRALDIGCGSGRDAVFLALRGWEVLGVDYLDHQIEKLHGFAQQHGVADRVKGACMDVEKNNGQELLEAYPEHFDLVSVARFLHRPLIPDVLAKLTKPGGMVAYHTFMKGSEQFGRPRSPKHLLLPGELADNFTRIGWEVIVDSTVAISDGRPCSFFIARKPSS</sequence>
<dbReference type="AlphaFoldDB" id="L8HBJ4"/>
<dbReference type="KEGG" id="acan:ACA1_307840"/>
<dbReference type="InterPro" id="IPR041698">
    <property type="entry name" value="Methyltransf_25"/>
</dbReference>
<dbReference type="RefSeq" id="XP_004349675.1">
    <property type="nucleotide sequence ID" value="XM_004349625.1"/>
</dbReference>
<dbReference type="InterPro" id="IPR029063">
    <property type="entry name" value="SAM-dependent_MTases_sf"/>
</dbReference>
<dbReference type="EMBL" id="KB007880">
    <property type="protein sequence ID" value="ELR22587.1"/>
    <property type="molecule type" value="Genomic_DNA"/>
</dbReference>